<feature type="region of interest" description="Disordered" evidence="1">
    <location>
        <begin position="93"/>
        <end position="126"/>
    </location>
</feature>
<feature type="compositionally biased region" description="Basic and acidic residues" evidence="1">
    <location>
        <begin position="112"/>
        <end position="121"/>
    </location>
</feature>
<evidence type="ECO:0000313" key="3">
    <source>
        <dbReference type="Proteomes" id="UP000176998"/>
    </source>
</evidence>
<keyword evidence="3" id="KW-1185">Reference proteome</keyword>
<proteinExistence type="predicted"/>
<accession>A0A1G4B0R1</accession>
<sequence length="249" mass="28211">MAGGLLWFSHPNLISCSQRLLETLPLLLSSRSRLYWSSSRCFAERLRIRTACWPRQTLTVSREKFEINVPRSLVEDASHDEFFGAVIEFQPNRPPAGTVQEPTQHYAGSPPECRERHKPEVESSDGAARIPQTETLSHPLRSSRYRAWLQAQARYVAGTWNHCGRGQHHGGSHSKLLANECAVLSVAQRILRCAVGTISGRKLEEVNGNGYFASQMWHEQDMYLLYIRLFFSRVSDRSAQVSATNNLQS</sequence>
<dbReference type="EMBL" id="MJBS01000089">
    <property type="protein sequence ID" value="OHE95009.1"/>
    <property type="molecule type" value="Genomic_DNA"/>
</dbReference>
<dbReference type="GeneID" id="34562805"/>
<protein>
    <submittedName>
        <fullName evidence="2">Uncharacterized protein</fullName>
    </submittedName>
</protein>
<organism evidence="2 3">
    <name type="scientific">Colletotrichum orchidophilum</name>
    <dbReference type="NCBI Taxonomy" id="1209926"/>
    <lineage>
        <taxon>Eukaryota</taxon>
        <taxon>Fungi</taxon>
        <taxon>Dikarya</taxon>
        <taxon>Ascomycota</taxon>
        <taxon>Pezizomycotina</taxon>
        <taxon>Sordariomycetes</taxon>
        <taxon>Hypocreomycetidae</taxon>
        <taxon>Glomerellales</taxon>
        <taxon>Glomerellaceae</taxon>
        <taxon>Colletotrichum</taxon>
    </lineage>
</organism>
<dbReference type="RefSeq" id="XP_022472171.1">
    <property type="nucleotide sequence ID" value="XM_022621295.1"/>
</dbReference>
<reference evidence="2 3" key="1">
    <citation type="submission" date="2016-09" db="EMBL/GenBank/DDBJ databases">
        <authorList>
            <person name="Capua I."/>
            <person name="De Benedictis P."/>
            <person name="Joannis T."/>
            <person name="Lombin L.H."/>
            <person name="Cattoli G."/>
        </authorList>
    </citation>
    <scope>NUCLEOTIDE SEQUENCE [LARGE SCALE GENOMIC DNA]</scope>
    <source>
        <strain evidence="2 3">IMI 309357</strain>
    </source>
</reference>
<comment type="caution">
    <text evidence="2">The sequence shown here is derived from an EMBL/GenBank/DDBJ whole genome shotgun (WGS) entry which is preliminary data.</text>
</comment>
<dbReference type="Proteomes" id="UP000176998">
    <property type="component" value="Unassembled WGS sequence"/>
</dbReference>
<gene>
    <name evidence="2" type="ORF">CORC01_09666</name>
</gene>
<dbReference type="AlphaFoldDB" id="A0A1G4B0R1"/>
<evidence type="ECO:0000313" key="2">
    <source>
        <dbReference type="EMBL" id="OHE95009.1"/>
    </source>
</evidence>
<name>A0A1G4B0R1_9PEZI</name>
<evidence type="ECO:0000256" key="1">
    <source>
        <dbReference type="SAM" id="MobiDB-lite"/>
    </source>
</evidence>